<accession>A0A0A8YQE5</accession>
<evidence type="ECO:0000256" key="1">
    <source>
        <dbReference type="SAM" id="MobiDB-lite"/>
    </source>
</evidence>
<dbReference type="EMBL" id="GBRH01269319">
    <property type="protein sequence ID" value="JAD28576.1"/>
    <property type="molecule type" value="Transcribed_RNA"/>
</dbReference>
<reference evidence="2" key="2">
    <citation type="journal article" date="2015" name="Data Brief">
        <title>Shoot transcriptome of the giant reed, Arundo donax.</title>
        <authorList>
            <person name="Barrero R.A."/>
            <person name="Guerrero F.D."/>
            <person name="Moolhuijzen P."/>
            <person name="Goolsby J.A."/>
            <person name="Tidwell J."/>
            <person name="Bellgard S.E."/>
            <person name="Bellgard M.I."/>
        </authorList>
    </citation>
    <scope>NUCLEOTIDE SEQUENCE</scope>
    <source>
        <tissue evidence="2">Shoot tissue taken approximately 20 cm above the soil surface</tissue>
    </source>
</reference>
<evidence type="ECO:0000313" key="2">
    <source>
        <dbReference type="EMBL" id="JAD28576.1"/>
    </source>
</evidence>
<feature type="region of interest" description="Disordered" evidence="1">
    <location>
        <begin position="1"/>
        <end position="23"/>
    </location>
</feature>
<sequence length="23" mass="2564">MSLPNITEHSRVNKVQHSTGTLN</sequence>
<name>A0A0A8YQE5_ARUDO</name>
<dbReference type="AlphaFoldDB" id="A0A0A8YQE5"/>
<organism evidence="2">
    <name type="scientific">Arundo donax</name>
    <name type="common">Giant reed</name>
    <name type="synonym">Donax arundinaceus</name>
    <dbReference type="NCBI Taxonomy" id="35708"/>
    <lineage>
        <taxon>Eukaryota</taxon>
        <taxon>Viridiplantae</taxon>
        <taxon>Streptophyta</taxon>
        <taxon>Embryophyta</taxon>
        <taxon>Tracheophyta</taxon>
        <taxon>Spermatophyta</taxon>
        <taxon>Magnoliopsida</taxon>
        <taxon>Liliopsida</taxon>
        <taxon>Poales</taxon>
        <taxon>Poaceae</taxon>
        <taxon>PACMAD clade</taxon>
        <taxon>Arundinoideae</taxon>
        <taxon>Arundineae</taxon>
        <taxon>Arundo</taxon>
    </lineage>
</organism>
<protein>
    <submittedName>
        <fullName evidence="2">Uncharacterized protein</fullName>
    </submittedName>
</protein>
<reference evidence="2" key="1">
    <citation type="submission" date="2014-09" db="EMBL/GenBank/DDBJ databases">
        <authorList>
            <person name="Magalhaes I.L.F."/>
            <person name="Oliveira U."/>
            <person name="Santos F.R."/>
            <person name="Vidigal T.H.D.A."/>
            <person name="Brescovit A.D."/>
            <person name="Santos A.J."/>
        </authorList>
    </citation>
    <scope>NUCLEOTIDE SEQUENCE</scope>
    <source>
        <tissue evidence="2">Shoot tissue taken approximately 20 cm above the soil surface</tissue>
    </source>
</reference>
<proteinExistence type="predicted"/>